<gene>
    <name evidence="2" type="ORF">IAR55_000822</name>
</gene>
<dbReference type="Proteomes" id="UP001388673">
    <property type="component" value="Unassembled WGS sequence"/>
</dbReference>
<feature type="compositionally biased region" description="Low complexity" evidence="1">
    <location>
        <begin position="273"/>
        <end position="287"/>
    </location>
</feature>
<feature type="region of interest" description="Disordered" evidence="1">
    <location>
        <begin position="82"/>
        <end position="450"/>
    </location>
</feature>
<feature type="compositionally biased region" description="Low complexity" evidence="1">
    <location>
        <begin position="480"/>
        <end position="491"/>
    </location>
</feature>
<protein>
    <submittedName>
        <fullName evidence="2">Uncharacterized protein</fullName>
    </submittedName>
</protein>
<reference evidence="2 3" key="1">
    <citation type="journal article" date="2024" name="bioRxiv">
        <title>Comparative genomics of Cryptococcus and Kwoniella reveals pathogenesis evolution and contrasting karyotype dynamics via intercentromeric recombination or chromosome fusion.</title>
        <authorList>
            <person name="Coelho M.A."/>
            <person name="David-Palma M."/>
            <person name="Shea T."/>
            <person name="Bowers K."/>
            <person name="McGinley-Smith S."/>
            <person name="Mohammad A.W."/>
            <person name="Gnirke A."/>
            <person name="Yurkov A.M."/>
            <person name="Nowrousian M."/>
            <person name="Sun S."/>
            <person name="Cuomo C.A."/>
            <person name="Heitman J."/>
        </authorList>
    </citation>
    <scope>NUCLEOTIDE SEQUENCE [LARGE SCALE GENOMIC DNA]</scope>
    <source>
        <strain evidence="2 3">CBS 13917</strain>
    </source>
</reference>
<feature type="compositionally biased region" description="Basic and acidic residues" evidence="1">
    <location>
        <begin position="208"/>
        <end position="217"/>
    </location>
</feature>
<feature type="compositionally biased region" description="Low complexity" evidence="1">
    <location>
        <begin position="356"/>
        <end position="371"/>
    </location>
</feature>
<sequence length="632" mass="66965">MSYGTSPTAPSLLIPPNPAFVSPDLHPRGGILINVHRNSEPSHIYPLETGSSSFSASSRRISEPGSPITPVSATFSGDIAAPPASLITTGGAGSSSPFPSPDLSAAHMSPKPPKIRFAPLPDPRRPRSLSTGRNIAWTTTIGEDGEQSRRYEIKGMDDDFRTDEDEEDEEGEEGEDGGNGGHKRGRSWSKTMGSSWKGTKKLLSGKNPVKEKEKEEDSLYGTNGAPLKKSVSTGGFIGSSPFRWTAETERRKSMQGPPPASVTSLLSARRPEPTSSSSMSALAPTSPGHRRNSSLEPTTTSSAIGASPTPVKMLNGRVYGSRRASEAAEREKVRRERMEPAFVEWGSAGVGATLESSASGSASGTTGRRSGFLGDDDDGGGMAWVKKRREERQRREEEERQKKALKERQLSEAESATEVSPTDGGAGLSSSHSSASSLDISGGAKPSLGINTTLKTPAIAVSELPPTPIIHVSESSPVVSTRTTMSDDTSSAKGIPVGSIIKSNQQSSLGENEDLPPTPVSATSAKMIEENDTGHVVQAMRIPSDSTRKGPQTSSRGPSGNGMGRDVFGDEDVSPTRGNARVTSESEEDEDDEEDEEEEDDGDFEDDDDEEEDAVRTTSSAAGVEVISRHKN</sequence>
<dbReference type="GeneID" id="92178081"/>
<feature type="region of interest" description="Disordered" evidence="1">
    <location>
        <begin position="46"/>
        <end position="69"/>
    </location>
</feature>
<dbReference type="KEGG" id="kne:92178081"/>
<feature type="region of interest" description="Disordered" evidence="1">
    <location>
        <begin position="463"/>
        <end position="632"/>
    </location>
</feature>
<feature type="compositionally biased region" description="Polar residues" evidence="1">
    <location>
        <begin position="501"/>
        <end position="510"/>
    </location>
</feature>
<feature type="compositionally biased region" description="Acidic residues" evidence="1">
    <location>
        <begin position="160"/>
        <end position="176"/>
    </location>
</feature>
<feature type="compositionally biased region" description="Basic and acidic residues" evidence="1">
    <location>
        <begin position="146"/>
        <end position="159"/>
    </location>
</feature>
<evidence type="ECO:0000313" key="2">
    <source>
        <dbReference type="EMBL" id="KAK8865677.1"/>
    </source>
</evidence>
<name>A0AAW0Z413_9TREE</name>
<feature type="compositionally biased region" description="Low complexity" evidence="1">
    <location>
        <begin position="428"/>
        <end position="443"/>
    </location>
</feature>
<feature type="compositionally biased region" description="Acidic residues" evidence="1">
    <location>
        <begin position="585"/>
        <end position="613"/>
    </location>
</feature>
<evidence type="ECO:0000256" key="1">
    <source>
        <dbReference type="SAM" id="MobiDB-lite"/>
    </source>
</evidence>
<feature type="compositionally biased region" description="Polar residues" evidence="1">
    <location>
        <begin position="294"/>
        <end position="304"/>
    </location>
</feature>
<proteinExistence type="predicted"/>
<dbReference type="RefSeq" id="XP_066805156.1">
    <property type="nucleotide sequence ID" value="XM_066943955.1"/>
</dbReference>
<feature type="compositionally biased region" description="Polar residues" evidence="1">
    <location>
        <begin position="188"/>
        <end position="197"/>
    </location>
</feature>
<dbReference type="AlphaFoldDB" id="A0AAW0Z413"/>
<feature type="compositionally biased region" description="Basic and acidic residues" evidence="1">
    <location>
        <begin position="323"/>
        <end position="339"/>
    </location>
</feature>
<organism evidence="2 3">
    <name type="scientific">Kwoniella newhampshirensis</name>
    <dbReference type="NCBI Taxonomy" id="1651941"/>
    <lineage>
        <taxon>Eukaryota</taxon>
        <taxon>Fungi</taxon>
        <taxon>Dikarya</taxon>
        <taxon>Basidiomycota</taxon>
        <taxon>Agaricomycotina</taxon>
        <taxon>Tremellomycetes</taxon>
        <taxon>Tremellales</taxon>
        <taxon>Cryptococcaceae</taxon>
        <taxon>Kwoniella</taxon>
    </lineage>
</organism>
<feature type="compositionally biased region" description="Polar residues" evidence="1">
    <location>
        <begin position="131"/>
        <end position="141"/>
    </location>
</feature>
<feature type="compositionally biased region" description="Polar residues" evidence="1">
    <location>
        <begin position="549"/>
        <end position="558"/>
    </location>
</feature>
<dbReference type="EMBL" id="JBCAWK010000002">
    <property type="protein sequence ID" value="KAK8865677.1"/>
    <property type="molecule type" value="Genomic_DNA"/>
</dbReference>
<evidence type="ECO:0000313" key="3">
    <source>
        <dbReference type="Proteomes" id="UP001388673"/>
    </source>
</evidence>
<keyword evidence="3" id="KW-1185">Reference proteome</keyword>
<accession>A0AAW0Z413</accession>
<feature type="compositionally biased region" description="Basic and acidic residues" evidence="1">
    <location>
        <begin position="388"/>
        <end position="411"/>
    </location>
</feature>
<comment type="caution">
    <text evidence="2">The sequence shown here is derived from an EMBL/GenBank/DDBJ whole genome shotgun (WGS) entry which is preliminary data.</text>
</comment>